<evidence type="ECO:0000256" key="8">
    <source>
        <dbReference type="PROSITE-ProRule" id="PRU00035"/>
    </source>
</evidence>
<evidence type="ECO:0000256" key="6">
    <source>
        <dbReference type="ARBA" id="ARBA00023163"/>
    </source>
</evidence>
<feature type="domain" description="Bromo" evidence="10">
    <location>
        <begin position="331"/>
        <end position="401"/>
    </location>
</feature>
<feature type="domain" description="Bromo" evidence="10">
    <location>
        <begin position="115"/>
        <end position="185"/>
    </location>
</feature>
<evidence type="ECO:0000259" key="10">
    <source>
        <dbReference type="PROSITE" id="PS50014"/>
    </source>
</evidence>
<dbReference type="OrthoDB" id="6017at2759"/>
<evidence type="ECO:0000256" key="3">
    <source>
        <dbReference type="ARBA" id="ARBA00022853"/>
    </source>
</evidence>
<feature type="compositionally biased region" description="Basic and acidic residues" evidence="9">
    <location>
        <begin position="206"/>
        <end position="221"/>
    </location>
</feature>
<dbReference type="AlphaFoldDB" id="A0A1B9IHA6"/>
<dbReference type="Pfam" id="PF00439">
    <property type="entry name" value="Bromodomain"/>
    <property type="match status" value="2"/>
</dbReference>
<evidence type="ECO:0000256" key="9">
    <source>
        <dbReference type="SAM" id="MobiDB-lite"/>
    </source>
</evidence>
<dbReference type="GO" id="GO:0006338">
    <property type="term" value="P:chromatin remodeling"/>
    <property type="evidence" value="ECO:0007669"/>
    <property type="project" value="InterPro"/>
</dbReference>
<dbReference type="EMBL" id="KI669469">
    <property type="protein sequence ID" value="OCF54764.1"/>
    <property type="molecule type" value="Genomic_DNA"/>
</dbReference>
<protein>
    <recommendedName>
        <fullName evidence="10">Bromo domain-containing protein</fullName>
    </recommendedName>
</protein>
<evidence type="ECO:0000256" key="1">
    <source>
        <dbReference type="ARBA" id="ARBA00004123"/>
    </source>
</evidence>
<reference evidence="12" key="2">
    <citation type="submission" date="2013-12" db="EMBL/GenBank/DDBJ databases">
        <title>Evolution of pathogenesis and genome organization in the Tremellales.</title>
        <authorList>
            <person name="Cuomo C."/>
            <person name="Litvintseva A."/>
            <person name="Heitman J."/>
            <person name="Chen Y."/>
            <person name="Sun S."/>
            <person name="Springer D."/>
            <person name="Dromer F."/>
            <person name="Young S."/>
            <person name="Zeng Q."/>
            <person name="Chapman S."/>
            <person name="Gujja S."/>
            <person name="Saif S."/>
            <person name="Birren B."/>
        </authorList>
    </citation>
    <scope>NUCLEOTIDE SEQUENCE [LARGE SCALE GENOMIC DNA]</scope>
    <source>
        <strain evidence="12">CBS 10435</strain>
    </source>
</reference>
<sequence>MSGAARRSSAKDTKDALPPLPKSTSPMKNKDNASQSQEMDQSQILRIKRLGVDPNLILSDASGRPKRKRTQSQEPEQPHGHGSTVADERDPKDPVRATELGYVIYRKIMDAKSSEGEDMAQPFVKLPNKRAFPDYYATIKHPMSLEIVHNKLEAGEYQTLKDVCADLGQIFNNAKRYNVRESLIFQYAKKLHKMTRVYYTTITSPDKVKEESDSEGEHDLPRGATMQPTASAEGYAEAEADADADGEDVDEDAEGEADLEGDVHMADTPNKMEGDGNESSSTNPVGAAGGVPEKVKRSRRRGQYMKDGPSVYKLIKPVLRAIKEARAKDGSGREIAGIFLQLPSRRDFPDYYRTIRNPISLEEIETKQVGRRYESFHEFVDDIDLMCQNGMEYNEDGSEVYRDAQQIREILSWHQNVQRPSYPPRPSSITPIPARISVVPGQSQYSPSPSAYSQSPAGYPGGLPMPMTASPSPYPAGPSQPPIPGLPGQGQAPRQYLPALPPGVVTEEVVASLERYPMYERQAWAQTLPPLAMNVYRSMVATNEARKRGQLPAQQYPQQIPHQQQQQYQRQPQPHHPQIQQLPQQFPVHQPSPHHPPRPEPHSRPSYSHPHSSPHTSTPQISAPAPTQKIERPKPPIPTIKYIDFTFHSASSPDRSELELTKQTIRIKNLRGVITHSVLLNSTTSEIELTAFIDDSSTTTTKEVNGSEIGTAPQPVATSTPELSLRINGNQGSLPKFIFDNTTENDNDGKGKPKAMKWNLHVSTNKVESRIEIVATKPGMMAETTTIFVSRQF</sequence>
<dbReference type="InterPro" id="IPR037382">
    <property type="entry name" value="Rsc/polybromo"/>
</dbReference>
<dbReference type="GO" id="GO:0006368">
    <property type="term" value="P:transcription elongation by RNA polymerase II"/>
    <property type="evidence" value="ECO:0007669"/>
    <property type="project" value="TreeGrafter"/>
</dbReference>
<reference evidence="11 12" key="1">
    <citation type="submission" date="2013-07" db="EMBL/GenBank/DDBJ databases">
        <title>The Genome Sequence of Kwoniella mangroviensis CBS10435.</title>
        <authorList>
            <consortium name="The Broad Institute Genome Sequencing Platform"/>
            <person name="Cuomo C."/>
            <person name="Litvintseva A."/>
            <person name="Chen Y."/>
            <person name="Heitman J."/>
            <person name="Sun S."/>
            <person name="Springer D."/>
            <person name="Dromer F."/>
            <person name="Young S.K."/>
            <person name="Zeng Q."/>
            <person name="Gargeya S."/>
            <person name="Fitzgerald M."/>
            <person name="Abouelleil A."/>
            <person name="Alvarado L."/>
            <person name="Berlin A.M."/>
            <person name="Chapman S.B."/>
            <person name="Dewar J."/>
            <person name="Goldberg J."/>
            <person name="Griggs A."/>
            <person name="Gujja S."/>
            <person name="Hansen M."/>
            <person name="Howarth C."/>
            <person name="Imamovic A."/>
            <person name="Larimer J."/>
            <person name="McCowan C."/>
            <person name="Murphy C."/>
            <person name="Pearson M."/>
            <person name="Priest M."/>
            <person name="Roberts A."/>
            <person name="Saif S."/>
            <person name="Shea T."/>
            <person name="Sykes S."/>
            <person name="Wortman J."/>
            <person name="Nusbaum C."/>
            <person name="Birren B."/>
        </authorList>
    </citation>
    <scope>NUCLEOTIDE SEQUENCE [LARGE SCALE GENOMIC DNA]</scope>
    <source>
        <strain evidence="11 12">CBS 10435</strain>
    </source>
</reference>
<dbReference type="CDD" id="cd04369">
    <property type="entry name" value="Bromodomain"/>
    <property type="match status" value="2"/>
</dbReference>
<keyword evidence="12" id="KW-1185">Reference proteome</keyword>
<feature type="region of interest" description="Disordered" evidence="9">
    <location>
        <begin position="206"/>
        <end position="300"/>
    </location>
</feature>
<feature type="region of interest" description="Disordered" evidence="9">
    <location>
        <begin position="440"/>
        <end position="499"/>
    </location>
</feature>
<organism evidence="11 12">
    <name type="scientific">Kwoniella mangroviensis CBS 10435</name>
    <dbReference type="NCBI Taxonomy" id="1331196"/>
    <lineage>
        <taxon>Eukaryota</taxon>
        <taxon>Fungi</taxon>
        <taxon>Dikarya</taxon>
        <taxon>Basidiomycota</taxon>
        <taxon>Agaricomycotina</taxon>
        <taxon>Tremellomycetes</taxon>
        <taxon>Tremellales</taxon>
        <taxon>Cryptococcaceae</taxon>
        <taxon>Kwoniella</taxon>
    </lineage>
</organism>
<dbReference type="STRING" id="1331196.A0A1B9IHA6"/>
<dbReference type="InterPro" id="IPR018359">
    <property type="entry name" value="Bromodomain_CS"/>
</dbReference>
<dbReference type="PROSITE" id="PS50014">
    <property type="entry name" value="BROMODOMAIN_2"/>
    <property type="match status" value="2"/>
</dbReference>
<evidence type="ECO:0000256" key="5">
    <source>
        <dbReference type="ARBA" id="ARBA00023117"/>
    </source>
</evidence>
<dbReference type="PROSITE" id="PS00633">
    <property type="entry name" value="BROMODOMAIN_1"/>
    <property type="match status" value="1"/>
</dbReference>
<gene>
    <name evidence="11" type="ORF">L486_07900</name>
</gene>
<proteinExistence type="predicted"/>
<keyword evidence="7" id="KW-0539">Nucleus</keyword>
<dbReference type="PRINTS" id="PR00503">
    <property type="entry name" value="BROMODOMAIN"/>
</dbReference>
<evidence type="ECO:0000256" key="4">
    <source>
        <dbReference type="ARBA" id="ARBA00023015"/>
    </source>
</evidence>
<feature type="compositionally biased region" description="Low complexity" evidence="9">
    <location>
        <begin position="604"/>
        <end position="620"/>
    </location>
</feature>
<keyword evidence="2" id="KW-0677">Repeat</keyword>
<evidence type="ECO:0000256" key="7">
    <source>
        <dbReference type="ARBA" id="ARBA00023242"/>
    </source>
</evidence>
<feature type="compositionally biased region" description="Polar residues" evidence="9">
    <location>
        <begin position="22"/>
        <end position="44"/>
    </location>
</feature>
<feature type="compositionally biased region" description="Low complexity" evidence="9">
    <location>
        <begin position="554"/>
        <end position="591"/>
    </location>
</feature>
<dbReference type="InterPro" id="IPR001487">
    <property type="entry name" value="Bromodomain"/>
</dbReference>
<dbReference type="InterPro" id="IPR036427">
    <property type="entry name" value="Bromodomain-like_sf"/>
</dbReference>
<evidence type="ECO:0000313" key="12">
    <source>
        <dbReference type="Proteomes" id="UP000092583"/>
    </source>
</evidence>
<dbReference type="SMART" id="SM00297">
    <property type="entry name" value="BROMO"/>
    <property type="match status" value="2"/>
</dbReference>
<feature type="compositionally biased region" description="Pro residues" evidence="9">
    <location>
        <begin position="472"/>
        <end position="485"/>
    </location>
</feature>
<feature type="region of interest" description="Disordered" evidence="9">
    <location>
        <begin position="554"/>
        <end position="638"/>
    </location>
</feature>
<dbReference type="GO" id="GO:0003682">
    <property type="term" value="F:chromatin binding"/>
    <property type="evidence" value="ECO:0007669"/>
    <property type="project" value="TreeGrafter"/>
</dbReference>
<keyword evidence="5 8" id="KW-0103">Bromodomain</keyword>
<name>A0A1B9IHA6_9TREE</name>
<comment type="subcellular location">
    <subcellularLocation>
        <location evidence="1">Nucleus</location>
    </subcellularLocation>
</comment>
<feature type="compositionally biased region" description="Acidic residues" evidence="9">
    <location>
        <begin position="236"/>
        <end position="260"/>
    </location>
</feature>
<dbReference type="SUPFAM" id="SSF47370">
    <property type="entry name" value="Bromodomain"/>
    <property type="match status" value="2"/>
</dbReference>
<evidence type="ECO:0000256" key="2">
    <source>
        <dbReference type="ARBA" id="ARBA00022737"/>
    </source>
</evidence>
<dbReference type="Gene3D" id="1.20.920.10">
    <property type="entry name" value="Bromodomain-like"/>
    <property type="match status" value="2"/>
</dbReference>
<keyword evidence="6" id="KW-0804">Transcription</keyword>
<feature type="compositionally biased region" description="Basic and acidic residues" evidence="9">
    <location>
        <begin position="261"/>
        <end position="274"/>
    </location>
</feature>
<dbReference type="Proteomes" id="UP000092583">
    <property type="component" value="Unassembled WGS sequence"/>
</dbReference>
<feature type="region of interest" description="Disordered" evidence="9">
    <location>
        <begin position="1"/>
        <end position="93"/>
    </location>
</feature>
<keyword evidence="4" id="KW-0805">Transcription regulation</keyword>
<accession>A0A1B9IHA6</accession>
<evidence type="ECO:0000313" key="11">
    <source>
        <dbReference type="EMBL" id="OCF54764.1"/>
    </source>
</evidence>
<dbReference type="PANTHER" id="PTHR16062">
    <property type="entry name" value="SWI/SNF-RELATED"/>
    <property type="match status" value="1"/>
</dbReference>
<feature type="compositionally biased region" description="Low complexity" evidence="9">
    <location>
        <begin position="440"/>
        <end position="458"/>
    </location>
</feature>
<dbReference type="PANTHER" id="PTHR16062:SF21">
    <property type="entry name" value="CHROMATIN STRUCTURE-REMODELING COMPLEX SUBUNIT RSC1-RELATED"/>
    <property type="match status" value="1"/>
</dbReference>
<keyword evidence="3" id="KW-0156">Chromatin regulator</keyword>
<dbReference type="GO" id="GO:0016586">
    <property type="term" value="C:RSC-type complex"/>
    <property type="evidence" value="ECO:0007669"/>
    <property type="project" value="InterPro"/>
</dbReference>